<evidence type="ECO:0000256" key="5">
    <source>
        <dbReference type="SAM" id="Phobius"/>
    </source>
</evidence>
<evidence type="ECO:0000313" key="7">
    <source>
        <dbReference type="EMBL" id="KAK6118507.1"/>
    </source>
</evidence>
<dbReference type="Proteomes" id="UP001318860">
    <property type="component" value="Unassembled WGS sequence"/>
</dbReference>
<comment type="caution">
    <text evidence="7">The sequence shown here is derived from an EMBL/GenBank/DDBJ whole genome shotgun (WGS) entry which is preliminary data.</text>
</comment>
<dbReference type="InterPro" id="IPR004864">
    <property type="entry name" value="LEA_2"/>
</dbReference>
<dbReference type="Pfam" id="PF03168">
    <property type="entry name" value="LEA_2"/>
    <property type="match status" value="1"/>
</dbReference>
<evidence type="ECO:0000256" key="4">
    <source>
        <dbReference type="ARBA" id="ARBA00023136"/>
    </source>
</evidence>
<protein>
    <recommendedName>
        <fullName evidence="6">Late embryogenesis abundant protein LEA-2 subgroup domain-containing protein</fullName>
    </recommendedName>
</protein>
<proteinExistence type="predicted"/>
<feature type="transmembrane region" description="Helical" evidence="5">
    <location>
        <begin position="28"/>
        <end position="50"/>
    </location>
</feature>
<dbReference type="PANTHER" id="PTHR31415:SF20">
    <property type="entry name" value="NDR1_HIN1-LIKE PROTEIN 26"/>
    <property type="match status" value="1"/>
</dbReference>
<dbReference type="PANTHER" id="PTHR31415">
    <property type="entry name" value="OS05G0367900 PROTEIN"/>
    <property type="match status" value="1"/>
</dbReference>
<comment type="subcellular location">
    <subcellularLocation>
        <location evidence="1">Membrane</location>
        <topology evidence="1">Single-pass membrane protein</topology>
    </subcellularLocation>
</comment>
<reference evidence="7 8" key="1">
    <citation type="journal article" date="2021" name="Comput. Struct. Biotechnol. J.">
        <title>De novo genome assembly of the potent medicinal plant Rehmannia glutinosa using nanopore technology.</title>
        <authorList>
            <person name="Ma L."/>
            <person name="Dong C."/>
            <person name="Song C."/>
            <person name="Wang X."/>
            <person name="Zheng X."/>
            <person name="Niu Y."/>
            <person name="Chen S."/>
            <person name="Feng W."/>
        </authorList>
    </citation>
    <scope>NUCLEOTIDE SEQUENCE [LARGE SCALE GENOMIC DNA]</scope>
    <source>
        <strain evidence="7">DH-2019</strain>
    </source>
</reference>
<evidence type="ECO:0000313" key="8">
    <source>
        <dbReference type="Proteomes" id="UP001318860"/>
    </source>
</evidence>
<evidence type="ECO:0000256" key="3">
    <source>
        <dbReference type="ARBA" id="ARBA00022989"/>
    </source>
</evidence>
<feature type="domain" description="Late embryogenesis abundant protein LEA-2 subgroup" evidence="6">
    <location>
        <begin position="84"/>
        <end position="183"/>
    </location>
</feature>
<dbReference type="EMBL" id="JABTTQ020003339">
    <property type="protein sequence ID" value="KAK6118507.1"/>
    <property type="molecule type" value="Genomic_DNA"/>
</dbReference>
<gene>
    <name evidence="7" type="ORF">DH2020_047774</name>
</gene>
<keyword evidence="2 5" id="KW-0812">Transmembrane</keyword>
<name>A0ABR0U7K2_REHGL</name>
<evidence type="ECO:0000256" key="1">
    <source>
        <dbReference type="ARBA" id="ARBA00004167"/>
    </source>
</evidence>
<keyword evidence="8" id="KW-1185">Reference proteome</keyword>
<keyword evidence="3 5" id="KW-1133">Transmembrane helix</keyword>
<organism evidence="7 8">
    <name type="scientific">Rehmannia glutinosa</name>
    <name type="common">Chinese foxglove</name>
    <dbReference type="NCBI Taxonomy" id="99300"/>
    <lineage>
        <taxon>Eukaryota</taxon>
        <taxon>Viridiplantae</taxon>
        <taxon>Streptophyta</taxon>
        <taxon>Embryophyta</taxon>
        <taxon>Tracheophyta</taxon>
        <taxon>Spermatophyta</taxon>
        <taxon>Magnoliopsida</taxon>
        <taxon>eudicotyledons</taxon>
        <taxon>Gunneridae</taxon>
        <taxon>Pentapetalae</taxon>
        <taxon>asterids</taxon>
        <taxon>lamiids</taxon>
        <taxon>Lamiales</taxon>
        <taxon>Orobanchaceae</taxon>
        <taxon>Rehmannieae</taxon>
        <taxon>Rehmannia</taxon>
    </lineage>
</organism>
<accession>A0ABR0U7K2</accession>
<keyword evidence="4 5" id="KW-0472">Membrane</keyword>
<evidence type="ECO:0000256" key="2">
    <source>
        <dbReference type="ARBA" id="ARBA00022692"/>
    </source>
</evidence>
<evidence type="ECO:0000259" key="6">
    <source>
        <dbReference type="Pfam" id="PF03168"/>
    </source>
</evidence>
<sequence>MSRITEKSPKDCATKQSLTKFNKLNKKLLIYLSTFFLTLLSFIFLVWLILHPTKPQFSLKQADINQLNLSRPSNILNSSIHLTIQSNNPNKRVGIYYDEFLIHASYKGQIITQDTFLPPFYEDHEETTIQSVILIGNQQFVGPSLGYQVINDQRTGKLGLNFRILGKLRWKLGNWVSGKHDFSANCVTVIPFGDRFSSPFMSSIQGTECSATI</sequence>
<dbReference type="InterPro" id="IPR044839">
    <property type="entry name" value="NDR1-like"/>
</dbReference>